<accession>A0A6C0KEF8</accession>
<dbReference type="EMBL" id="MN740844">
    <property type="protein sequence ID" value="QHU14614.1"/>
    <property type="molecule type" value="Genomic_DNA"/>
</dbReference>
<sequence>MQKSMSTHFRSTYETTNITIDSKDAFTSTIGDEECSFVCKLSEPINLTETTEVYLNSIHIGGYKINENINARFDDDNSKDMIRYFSVDIPEFQIRQSAGQYNSDGKVHSTEMHHRFNIALETNNVSKIEGVLQPIDYRPFVLGHLGKTSVFVSEIKACTITQLHVNIRDQDGNSIFKSLVGDGHAVDANPPSKSRRIIMQFLLITQ</sequence>
<organism evidence="1">
    <name type="scientific">viral metagenome</name>
    <dbReference type="NCBI Taxonomy" id="1070528"/>
    <lineage>
        <taxon>unclassified sequences</taxon>
        <taxon>metagenomes</taxon>
        <taxon>organismal metagenomes</taxon>
    </lineage>
</organism>
<evidence type="ECO:0000313" key="1">
    <source>
        <dbReference type="EMBL" id="QHU14614.1"/>
    </source>
</evidence>
<name>A0A6C0KEF8_9ZZZZ</name>
<proteinExistence type="predicted"/>
<dbReference type="AlphaFoldDB" id="A0A6C0KEF8"/>
<reference evidence="1" key="1">
    <citation type="journal article" date="2020" name="Nature">
        <title>Giant virus diversity and host interactions through global metagenomics.</title>
        <authorList>
            <person name="Schulz F."/>
            <person name="Roux S."/>
            <person name="Paez-Espino D."/>
            <person name="Jungbluth S."/>
            <person name="Walsh D.A."/>
            <person name="Denef V.J."/>
            <person name="McMahon K.D."/>
            <person name="Konstantinidis K.T."/>
            <person name="Eloe-Fadrosh E.A."/>
            <person name="Kyrpides N.C."/>
            <person name="Woyke T."/>
        </authorList>
    </citation>
    <scope>NUCLEOTIDE SEQUENCE</scope>
    <source>
        <strain evidence="1">GVMAG-S-1102113-126</strain>
    </source>
</reference>
<protein>
    <submittedName>
        <fullName evidence="1">Uncharacterized protein</fullName>
    </submittedName>
</protein>